<accession>A0A8J3G5N1</accession>
<evidence type="ECO:0000259" key="1">
    <source>
        <dbReference type="Pfam" id="PF01797"/>
    </source>
</evidence>
<dbReference type="Proteomes" id="UP000642809">
    <property type="component" value="Unassembled WGS sequence"/>
</dbReference>
<feature type="domain" description="Transposase IS200-like" evidence="1">
    <location>
        <begin position="2"/>
        <end position="74"/>
    </location>
</feature>
<dbReference type="InterPro" id="IPR036515">
    <property type="entry name" value="Transposase_17_sf"/>
</dbReference>
<sequence>MHKINGVEDHLHMAISLHPSIALADLVKDMKLASSKMIKSTKLFRDFNGWQEGYGAFTFSYSALDGIVKYIVNQEEHHKKESFLDEFIVLLEENGVEYDPRYLL</sequence>
<dbReference type="PANTHER" id="PTHR33360">
    <property type="entry name" value="TRANSPOSASE FOR INSERTION SEQUENCE ELEMENT IS200"/>
    <property type="match status" value="1"/>
</dbReference>
<keyword evidence="3" id="KW-1185">Reference proteome</keyword>
<dbReference type="GO" id="GO:0003677">
    <property type="term" value="F:DNA binding"/>
    <property type="evidence" value="ECO:0007669"/>
    <property type="project" value="InterPro"/>
</dbReference>
<protein>
    <recommendedName>
        <fullName evidence="1">Transposase IS200-like domain-containing protein</fullName>
    </recommendedName>
</protein>
<dbReference type="SUPFAM" id="SSF143422">
    <property type="entry name" value="Transposase IS200-like"/>
    <property type="match status" value="1"/>
</dbReference>
<name>A0A8J3G5N1_9BACT</name>
<dbReference type="AlphaFoldDB" id="A0A8J3G5N1"/>
<dbReference type="GO" id="GO:0004803">
    <property type="term" value="F:transposase activity"/>
    <property type="evidence" value="ECO:0007669"/>
    <property type="project" value="InterPro"/>
</dbReference>
<evidence type="ECO:0000313" key="2">
    <source>
        <dbReference type="EMBL" id="GHB38644.1"/>
    </source>
</evidence>
<proteinExistence type="predicted"/>
<reference evidence="2" key="2">
    <citation type="submission" date="2020-09" db="EMBL/GenBank/DDBJ databases">
        <authorList>
            <person name="Sun Q."/>
            <person name="Kim S."/>
        </authorList>
    </citation>
    <scope>NUCLEOTIDE SEQUENCE</scope>
    <source>
        <strain evidence="2">KCTC 23224</strain>
    </source>
</reference>
<dbReference type="Gene3D" id="3.30.70.1290">
    <property type="entry name" value="Transposase IS200-like"/>
    <property type="match status" value="1"/>
</dbReference>
<dbReference type="PANTHER" id="PTHR33360:SF2">
    <property type="entry name" value="TRANSPOSASE FOR INSERTION SEQUENCE ELEMENT IS200"/>
    <property type="match status" value="1"/>
</dbReference>
<dbReference type="GO" id="GO:0006313">
    <property type="term" value="P:DNA transposition"/>
    <property type="evidence" value="ECO:0007669"/>
    <property type="project" value="InterPro"/>
</dbReference>
<dbReference type="InterPro" id="IPR002686">
    <property type="entry name" value="Transposase_17"/>
</dbReference>
<comment type="caution">
    <text evidence="2">The sequence shown here is derived from an EMBL/GenBank/DDBJ whole genome shotgun (WGS) entry which is preliminary data.</text>
</comment>
<dbReference type="Pfam" id="PF01797">
    <property type="entry name" value="Y1_Tnp"/>
    <property type="match status" value="1"/>
</dbReference>
<organism evidence="2 3">
    <name type="scientific">Mongoliitalea lutea</name>
    <dbReference type="NCBI Taxonomy" id="849756"/>
    <lineage>
        <taxon>Bacteria</taxon>
        <taxon>Pseudomonadati</taxon>
        <taxon>Bacteroidota</taxon>
        <taxon>Cytophagia</taxon>
        <taxon>Cytophagales</taxon>
        <taxon>Cyclobacteriaceae</taxon>
        <taxon>Mongoliitalea</taxon>
    </lineage>
</organism>
<dbReference type="EMBL" id="BMYF01000011">
    <property type="protein sequence ID" value="GHB38644.1"/>
    <property type="molecule type" value="Genomic_DNA"/>
</dbReference>
<gene>
    <name evidence="2" type="ORF">GCM10008106_19810</name>
</gene>
<reference evidence="2" key="1">
    <citation type="journal article" date="2014" name="Int. J. Syst. Evol. Microbiol.">
        <title>Complete genome sequence of Corynebacterium casei LMG S-19264T (=DSM 44701T), isolated from a smear-ripened cheese.</title>
        <authorList>
            <consortium name="US DOE Joint Genome Institute (JGI-PGF)"/>
            <person name="Walter F."/>
            <person name="Albersmeier A."/>
            <person name="Kalinowski J."/>
            <person name="Ruckert C."/>
        </authorList>
    </citation>
    <scope>NUCLEOTIDE SEQUENCE</scope>
    <source>
        <strain evidence="2">KCTC 23224</strain>
    </source>
</reference>
<evidence type="ECO:0000313" key="3">
    <source>
        <dbReference type="Proteomes" id="UP000642809"/>
    </source>
</evidence>